<dbReference type="PANTHER" id="PTHR12697">
    <property type="entry name" value="PBS LYASE HEAT-LIKE PROTEIN"/>
    <property type="match status" value="1"/>
</dbReference>
<evidence type="ECO:0000313" key="1">
    <source>
        <dbReference type="EMBL" id="GIH16975.1"/>
    </source>
</evidence>
<dbReference type="SUPFAM" id="SSF48371">
    <property type="entry name" value="ARM repeat"/>
    <property type="match status" value="1"/>
</dbReference>
<dbReference type="PANTHER" id="PTHR12697:SF5">
    <property type="entry name" value="DEOXYHYPUSINE HYDROXYLASE"/>
    <property type="match status" value="1"/>
</dbReference>
<dbReference type="InterPro" id="IPR011989">
    <property type="entry name" value="ARM-like"/>
</dbReference>
<accession>A0A8J3VS77</accession>
<protein>
    <recommendedName>
        <fullName evidence="3">HEAT repeat-containing protein</fullName>
    </recommendedName>
</protein>
<sequence>MDTGHVARDDGGMPEAARTVPELIAEALSATQDGDEDRRWRAVDDLRAHGDAWHAARQLCRSPEPARRELGVDVLARLRTDPTRPAGEGPSPESVVTVLLDLVNGERDPGVLRAVATGLGHLRDPRAVGPLSRLRAHPDAEVRGAVVFGLLGRPEREALDTLIELSADQDPYVRDWATFGLARRSDADFAELRDALAARLRDPDPDARAEAVHGLATRGDARATGPLLDALDGQWNESDPSVIEEALSALAAATGDPRLTALAAERAADPDRD</sequence>
<dbReference type="GO" id="GO:0016491">
    <property type="term" value="F:oxidoreductase activity"/>
    <property type="evidence" value="ECO:0007669"/>
    <property type="project" value="TreeGrafter"/>
</dbReference>
<evidence type="ECO:0000313" key="2">
    <source>
        <dbReference type="Proteomes" id="UP000642748"/>
    </source>
</evidence>
<dbReference type="Pfam" id="PF13646">
    <property type="entry name" value="HEAT_2"/>
    <property type="match status" value="1"/>
</dbReference>
<reference evidence="1" key="1">
    <citation type="submission" date="2021-01" db="EMBL/GenBank/DDBJ databases">
        <title>Whole genome shotgun sequence of Rugosimonospora africana NBRC 104875.</title>
        <authorList>
            <person name="Komaki H."/>
            <person name="Tamura T."/>
        </authorList>
    </citation>
    <scope>NUCLEOTIDE SEQUENCE</scope>
    <source>
        <strain evidence="1">NBRC 104875</strain>
    </source>
</reference>
<comment type="caution">
    <text evidence="1">The sequence shown here is derived from an EMBL/GenBank/DDBJ whole genome shotgun (WGS) entry which is preliminary data.</text>
</comment>
<keyword evidence="2" id="KW-1185">Reference proteome</keyword>
<proteinExistence type="predicted"/>
<name>A0A8J3VS77_9ACTN</name>
<organism evidence="1 2">
    <name type="scientific">Rugosimonospora africana</name>
    <dbReference type="NCBI Taxonomy" id="556532"/>
    <lineage>
        <taxon>Bacteria</taxon>
        <taxon>Bacillati</taxon>
        <taxon>Actinomycetota</taxon>
        <taxon>Actinomycetes</taxon>
        <taxon>Micromonosporales</taxon>
        <taxon>Micromonosporaceae</taxon>
        <taxon>Rugosimonospora</taxon>
    </lineage>
</organism>
<dbReference type="InterPro" id="IPR016024">
    <property type="entry name" value="ARM-type_fold"/>
</dbReference>
<gene>
    <name evidence="1" type="ORF">Raf01_51470</name>
</gene>
<dbReference type="Proteomes" id="UP000642748">
    <property type="component" value="Unassembled WGS sequence"/>
</dbReference>
<evidence type="ECO:0008006" key="3">
    <source>
        <dbReference type="Google" id="ProtNLM"/>
    </source>
</evidence>
<dbReference type="Gene3D" id="1.25.10.10">
    <property type="entry name" value="Leucine-rich Repeat Variant"/>
    <property type="match status" value="1"/>
</dbReference>
<dbReference type="AlphaFoldDB" id="A0A8J3VS77"/>
<dbReference type="EMBL" id="BONZ01000049">
    <property type="protein sequence ID" value="GIH16975.1"/>
    <property type="molecule type" value="Genomic_DNA"/>
</dbReference>